<keyword evidence="4 10" id="KW-0812">Transmembrane</keyword>
<comment type="caution">
    <text evidence="11">The sequence shown here is derived from an EMBL/GenBank/DDBJ whole genome shotgun (WGS) entry which is preliminary data.</text>
</comment>
<evidence type="ECO:0000256" key="2">
    <source>
        <dbReference type="ARBA" id="ARBA00004651"/>
    </source>
</evidence>
<sequence>MDGPAVSDSTQIKIDRSLSGDFGGSRRVINVGSWGRTSSVSLSRDGSGRILFEVVPDQCLAQVGDAGRPIDNDHEGAGACDETASSGNSFEISRRDSFPKYSSSKQRDSWKYIFDENSVFDDQVGERDVGIASPLPTDSILGAGDSSLSSSVLPLSHASSMKEKEQKLNVHLDYLSYLIHMAVFAILGVMTRYGLQQLFGPGNLGVTNANNALYPDLLSNVVGSFLMGWFGVVFKEDLRHFSEQLTVGVTTGYMGSLTTFSGWNQSMVVLSANGHWASAILGMVFGMWVVDRSVDVGVWSARCLRTFMIHKLHRDPEIGRIVPENWRIDRPNRHGLAMLLMFLILCCLYLVSGFLGRKRLDELSVSAELWLGCLVAAPGVWSRWYLARLNGRGVGKQGYLQWLPIGTLLANFVGACTIAGVATIANAVNTSRCDIVIGAVKLGFMGCLSTVSTFAVEVYAMRQSGREGRALAYVATTFVSSFALGTLIYSVPVWAKHYD</sequence>
<dbReference type="OrthoDB" id="409792at2759"/>
<dbReference type="AlphaFoldDB" id="A0A0K9NSD7"/>
<dbReference type="GO" id="GO:1903425">
    <property type="term" value="F:fluoride transmembrane transporter activity"/>
    <property type="evidence" value="ECO:0000318"/>
    <property type="project" value="GO_Central"/>
</dbReference>
<dbReference type="EMBL" id="LFYR01001739">
    <property type="protein sequence ID" value="KMZ59674.1"/>
    <property type="molecule type" value="Genomic_DNA"/>
</dbReference>
<organism evidence="11 12">
    <name type="scientific">Zostera marina</name>
    <name type="common">Eelgrass</name>
    <dbReference type="NCBI Taxonomy" id="29655"/>
    <lineage>
        <taxon>Eukaryota</taxon>
        <taxon>Viridiplantae</taxon>
        <taxon>Streptophyta</taxon>
        <taxon>Embryophyta</taxon>
        <taxon>Tracheophyta</taxon>
        <taxon>Spermatophyta</taxon>
        <taxon>Magnoliopsida</taxon>
        <taxon>Liliopsida</taxon>
        <taxon>Zosteraceae</taxon>
        <taxon>Zostera</taxon>
    </lineage>
</organism>
<dbReference type="OMA" id="LQSYGFW"/>
<comment type="similarity">
    <text evidence="7">Belongs to the fluoride channel Fluc/FEX (TC 1.A.43) family.</text>
</comment>
<comment type="catalytic activity">
    <reaction evidence="8">
        <text>fluoride(in) = fluoride(out)</text>
        <dbReference type="Rhea" id="RHEA:76159"/>
        <dbReference type="ChEBI" id="CHEBI:17051"/>
    </reaction>
    <physiologicalReaction direction="left-to-right" evidence="8">
        <dbReference type="Rhea" id="RHEA:76160"/>
    </physiologicalReaction>
</comment>
<keyword evidence="6 10" id="KW-0472">Membrane</keyword>
<keyword evidence="5 10" id="KW-1133">Transmembrane helix</keyword>
<dbReference type="InterPro" id="IPR003691">
    <property type="entry name" value="FluC"/>
</dbReference>
<feature type="region of interest" description="Disordered" evidence="9">
    <location>
        <begin position="66"/>
        <end position="91"/>
    </location>
</feature>
<feature type="transmembrane region" description="Helical" evidence="10">
    <location>
        <begin position="471"/>
        <end position="495"/>
    </location>
</feature>
<feature type="transmembrane region" description="Helical" evidence="10">
    <location>
        <begin position="435"/>
        <end position="459"/>
    </location>
</feature>
<keyword evidence="12" id="KW-1185">Reference proteome</keyword>
<dbReference type="PANTHER" id="PTHR28259:SF1">
    <property type="entry name" value="FLUORIDE EXPORT PROTEIN 1-RELATED"/>
    <property type="match status" value="1"/>
</dbReference>
<evidence type="ECO:0000256" key="4">
    <source>
        <dbReference type="ARBA" id="ARBA00022692"/>
    </source>
</evidence>
<evidence type="ECO:0000256" key="3">
    <source>
        <dbReference type="ARBA" id="ARBA00022475"/>
    </source>
</evidence>
<reference evidence="12" key="1">
    <citation type="journal article" date="2016" name="Nature">
        <title>The genome of the seagrass Zostera marina reveals angiosperm adaptation to the sea.</title>
        <authorList>
            <person name="Olsen J.L."/>
            <person name="Rouze P."/>
            <person name="Verhelst B."/>
            <person name="Lin Y.-C."/>
            <person name="Bayer T."/>
            <person name="Collen J."/>
            <person name="Dattolo E."/>
            <person name="De Paoli E."/>
            <person name="Dittami S."/>
            <person name="Maumus F."/>
            <person name="Michel G."/>
            <person name="Kersting A."/>
            <person name="Lauritano C."/>
            <person name="Lohaus R."/>
            <person name="Toepel M."/>
            <person name="Tonon T."/>
            <person name="Vanneste K."/>
            <person name="Amirebrahimi M."/>
            <person name="Brakel J."/>
            <person name="Bostroem C."/>
            <person name="Chovatia M."/>
            <person name="Grimwood J."/>
            <person name="Jenkins J.W."/>
            <person name="Jueterbock A."/>
            <person name="Mraz A."/>
            <person name="Stam W.T."/>
            <person name="Tice H."/>
            <person name="Bornberg-Bauer E."/>
            <person name="Green P.J."/>
            <person name="Pearson G.A."/>
            <person name="Procaccini G."/>
            <person name="Duarte C.M."/>
            <person name="Schmutz J."/>
            <person name="Reusch T.B.H."/>
            <person name="Van de Peer Y."/>
        </authorList>
    </citation>
    <scope>NUCLEOTIDE SEQUENCE [LARGE SCALE GENOMIC DNA]</scope>
    <source>
        <strain evidence="12">cv. Finnish</strain>
    </source>
</reference>
<accession>A0A0K9NSD7</accession>
<evidence type="ECO:0000256" key="1">
    <source>
        <dbReference type="ARBA" id="ARBA00002598"/>
    </source>
</evidence>
<dbReference type="Proteomes" id="UP000036987">
    <property type="component" value="Unassembled WGS sequence"/>
</dbReference>
<evidence type="ECO:0000256" key="6">
    <source>
        <dbReference type="ARBA" id="ARBA00023136"/>
    </source>
</evidence>
<evidence type="ECO:0000256" key="5">
    <source>
        <dbReference type="ARBA" id="ARBA00022989"/>
    </source>
</evidence>
<comment type="function">
    <text evidence="1">Fluoride channel required for the rapid expulsion of cytoplasmic fluoride.</text>
</comment>
<proteinExistence type="inferred from homology"/>
<feature type="transmembrane region" description="Helical" evidence="10">
    <location>
        <begin position="213"/>
        <end position="233"/>
    </location>
</feature>
<evidence type="ECO:0000256" key="9">
    <source>
        <dbReference type="SAM" id="MobiDB-lite"/>
    </source>
</evidence>
<feature type="transmembrane region" description="Helical" evidence="10">
    <location>
        <begin position="174"/>
        <end position="193"/>
    </location>
</feature>
<feature type="transmembrane region" description="Helical" evidence="10">
    <location>
        <begin position="367"/>
        <end position="386"/>
    </location>
</feature>
<comment type="subcellular location">
    <subcellularLocation>
        <location evidence="2">Cell membrane</location>
        <topology evidence="2">Multi-pass membrane protein</topology>
    </subcellularLocation>
</comment>
<dbReference type="GO" id="GO:0005886">
    <property type="term" value="C:plasma membrane"/>
    <property type="evidence" value="ECO:0000318"/>
    <property type="project" value="GO_Central"/>
</dbReference>
<evidence type="ECO:0000256" key="7">
    <source>
        <dbReference type="ARBA" id="ARBA00035120"/>
    </source>
</evidence>
<dbReference type="Pfam" id="PF02537">
    <property type="entry name" value="CRCB"/>
    <property type="match status" value="2"/>
</dbReference>
<gene>
    <name evidence="11" type="ORF">ZOSMA_65G00040</name>
</gene>
<evidence type="ECO:0000256" key="8">
    <source>
        <dbReference type="ARBA" id="ARBA00035585"/>
    </source>
</evidence>
<dbReference type="GO" id="GO:1903424">
    <property type="term" value="P:fluoride transmembrane transport"/>
    <property type="evidence" value="ECO:0000318"/>
    <property type="project" value="GO_Central"/>
</dbReference>
<evidence type="ECO:0000313" key="12">
    <source>
        <dbReference type="Proteomes" id="UP000036987"/>
    </source>
</evidence>
<evidence type="ECO:0000256" key="10">
    <source>
        <dbReference type="SAM" id="Phobius"/>
    </source>
</evidence>
<protein>
    <submittedName>
        <fullName evidence="11">CrcB-like protein</fullName>
    </submittedName>
</protein>
<feature type="transmembrane region" description="Helical" evidence="10">
    <location>
        <begin position="269"/>
        <end position="290"/>
    </location>
</feature>
<keyword evidence="3" id="KW-1003">Cell membrane</keyword>
<dbReference type="PANTHER" id="PTHR28259">
    <property type="entry name" value="FLUORIDE EXPORT PROTEIN 1-RELATED"/>
    <property type="match status" value="1"/>
</dbReference>
<name>A0A0K9NSD7_ZOSMR</name>
<feature type="transmembrane region" description="Helical" evidence="10">
    <location>
        <begin position="336"/>
        <end position="355"/>
    </location>
</feature>
<dbReference type="STRING" id="29655.A0A0K9NSD7"/>
<evidence type="ECO:0000313" key="11">
    <source>
        <dbReference type="EMBL" id="KMZ59674.1"/>
    </source>
</evidence>
<feature type="transmembrane region" description="Helical" evidence="10">
    <location>
        <begin position="407"/>
        <end position="429"/>
    </location>
</feature>